<gene>
    <name evidence="3" type="ORF">G3M70_02415</name>
</gene>
<proteinExistence type="predicted"/>
<dbReference type="GO" id="GO:0042834">
    <property type="term" value="F:peptidoglycan binding"/>
    <property type="evidence" value="ECO:0007669"/>
    <property type="project" value="InterPro"/>
</dbReference>
<dbReference type="AlphaFoldDB" id="A0A7T0BU06"/>
<dbReference type="Pfam" id="PF05643">
    <property type="entry name" value="GNA1162-like"/>
    <property type="match status" value="1"/>
</dbReference>
<reference evidence="3 4" key="1">
    <citation type="submission" date="2020-02" db="EMBL/GenBank/DDBJ databases">
        <title>Genomic and physiological characterization of two novel Nitrospinaceae genera.</title>
        <authorList>
            <person name="Mueller A.J."/>
            <person name="Jung M.-Y."/>
            <person name="Strachan C.R."/>
            <person name="Herbold C.W."/>
            <person name="Kirkegaard R.H."/>
            <person name="Daims H."/>
        </authorList>
    </citation>
    <scope>NUCLEOTIDE SEQUENCE [LARGE SCALE GENOMIC DNA]</scope>
    <source>
        <strain evidence="3">EB</strain>
    </source>
</reference>
<dbReference type="InterPro" id="IPR008517">
    <property type="entry name" value="GNA1162-like"/>
</dbReference>
<dbReference type="InterPro" id="IPR007730">
    <property type="entry name" value="SPOR-like_dom"/>
</dbReference>
<evidence type="ECO:0000259" key="2">
    <source>
        <dbReference type="PROSITE" id="PS51724"/>
    </source>
</evidence>
<dbReference type="SUPFAM" id="SSF110997">
    <property type="entry name" value="Sporulation related repeat"/>
    <property type="match status" value="1"/>
</dbReference>
<protein>
    <recommendedName>
        <fullName evidence="2">SPOR domain-containing protein</fullName>
    </recommendedName>
</protein>
<evidence type="ECO:0000313" key="3">
    <source>
        <dbReference type="EMBL" id="QPJ60801.1"/>
    </source>
</evidence>
<evidence type="ECO:0000313" key="4">
    <source>
        <dbReference type="Proteomes" id="UP000594688"/>
    </source>
</evidence>
<dbReference type="InterPro" id="IPR036680">
    <property type="entry name" value="SPOR-like_sf"/>
</dbReference>
<organism evidence="3 4">
    <name type="scientific">Candidatus Nitronauta litoralis</name>
    <dbReference type="NCBI Taxonomy" id="2705533"/>
    <lineage>
        <taxon>Bacteria</taxon>
        <taxon>Pseudomonadati</taxon>
        <taxon>Nitrospinota/Tectimicrobiota group</taxon>
        <taxon>Nitrospinota</taxon>
        <taxon>Nitrospinia</taxon>
        <taxon>Nitrospinales</taxon>
        <taxon>Nitrospinaceae</taxon>
        <taxon>Candidatus Nitronauta</taxon>
    </lineage>
</organism>
<dbReference type="Gene3D" id="3.30.70.1070">
    <property type="entry name" value="Sporulation related repeat"/>
    <property type="match status" value="1"/>
</dbReference>
<evidence type="ECO:0000256" key="1">
    <source>
        <dbReference type="SAM" id="MobiDB-lite"/>
    </source>
</evidence>
<dbReference type="KEGG" id="nli:G3M70_02415"/>
<sequence>MKCCIVILNEVKNLALDLDFGVMQRFLFNKGGSRSRSIFDIACCRNVFRVTVLLVSVLVTGCTGQLQTKISGNLNQLSRQQVVAVLPPELTGDGQKGAGKMFRQSLYANLQHARFRLMERHVVDSLLHQNRLTKPADLKKISPLRLGEVLGADAVVITRINKVKRSYLVLHSSIEVDISVEMVDTRTGEVLWRAEQTESDFQGLGKIPTGMSSAVLAPIQFVTNKLNLNRITHAMVTKLTNLVKRPERAKEEETFDETIIARTAQRDLAYREAHQKASPRKVVVAKVAQKMAGVKPKKMFTPTSGKLKRASATVKKSAPSPAPLWEPMDLSPRQRGEVQRPAPVPMAAPGQQLASIQKPSAGPAMVSTLKRPAPVARKLPVRNLEGVRIGSTQQPPSGVLYTLQVGAFKTKAFAERALNYLVSKGHDAFVSWFKKDDEKIYRVHVDKYKDKKTAIQASRELKAKENLPTIISTVYPK</sequence>
<name>A0A7T0BU06_9BACT</name>
<dbReference type="EMBL" id="CP048685">
    <property type="protein sequence ID" value="QPJ60801.1"/>
    <property type="molecule type" value="Genomic_DNA"/>
</dbReference>
<dbReference type="PROSITE" id="PS51724">
    <property type="entry name" value="SPOR"/>
    <property type="match status" value="1"/>
</dbReference>
<accession>A0A7T0BU06</accession>
<dbReference type="Proteomes" id="UP000594688">
    <property type="component" value="Chromosome"/>
</dbReference>
<dbReference type="Gene3D" id="3.40.50.10610">
    <property type="entry name" value="ABC-type transport auxiliary lipoprotein component"/>
    <property type="match status" value="1"/>
</dbReference>
<feature type="region of interest" description="Disordered" evidence="1">
    <location>
        <begin position="297"/>
        <end position="330"/>
    </location>
</feature>
<feature type="domain" description="SPOR" evidence="2">
    <location>
        <begin position="395"/>
        <end position="474"/>
    </location>
</feature>
<dbReference type="Pfam" id="PF05036">
    <property type="entry name" value="SPOR"/>
    <property type="match status" value="1"/>
</dbReference>